<accession>A0ABS3FLU9</accession>
<organism evidence="2 3">
    <name type="scientific">Phormidium pseudopriestleyi FRX01</name>
    <dbReference type="NCBI Taxonomy" id="1759528"/>
    <lineage>
        <taxon>Bacteria</taxon>
        <taxon>Bacillati</taxon>
        <taxon>Cyanobacteriota</taxon>
        <taxon>Cyanophyceae</taxon>
        <taxon>Oscillatoriophycideae</taxon>
        <taxon>Oscillatoriales</taxon>
        <taxon>Oscillatoriaceae</taxon>
        <taxon>Phormidium</taxon>
    </lineage>
</organism>
<evidence type="ECO:0000259" key="1">
    <source>
        <dbReference type="Pfam" id="PF01850"/>
    </source>
</evidence>
<gene>
    <name evidence="2" type="ORF">J0895_01910</name>
</gene>
<name>A0ABS3FLU9_9CYAN</name>
<evidence type="ECO:0000313" key="3">
    <source>
        <dbReference type="Proteomes" id="UP000664844"/>
    </source>
</evidence>
<dbReference type="InterPro" id="IPR002716">
    <property type="entry name" value="PIN_dom"/>
</dbReference>
<comment type="caution">
    <text evidence="2">The sequence shown here is derived from an EMBL/GenBank/DDBJ whole genome shotgun (WGS) entry which is preliminary data.</text>
</comment>
<dbReference type="RefSeq" id="WP_207086459.1">
    <property type="nucleotide sequence ID" value="NZ_JAFLQW010000050.1"/>
</dbReference>
<dbReference type="SUPFAM" id="SSF88723">
    <property type="entry name" value="PIN domain-like"/>
    <property type="match status" value="1"/>
</dbReference>
<dbReference type="CDD" id="cd18682">
    <property type="entry name" value="PIN_VapC-like"/>
    <property type="match status" value="1"/>
</dbReference>
<dbReference type="EMBL" id="JAFLQW010000050">
    <property type="protein sequence ID" value="MBO0347882.1"/>
    <property type="molecule type" value="Genomic_DNA"/>
</dbReference>
<proteinExistence type="predicted"/>
<dbReference type="Gene3D" id="3.40.50.1010">
    <property type="entry name" value="5'-nuclease"/>
    <property type="match status" value="1"/>
</dbReference>
<feature type="domain" description="PIN" evidence="1">
    <location>
        <begin position="4"/>
        <end position="115"/>
    </location>
</feature>
<reference evidence="2 3" key="1">
    <citation type="submission" date="2021-03" db="EMBL/GenBank/DDBJ databases">
        <title>Metabolic Capacity of the Antarctic Cyanobacterium Phormidium pseudopriestleyi that Sustains Oxygenic Photosynthesis in the Presence of Hydrogen Sulfide.</title>
        <authorList>
            <person name="Lumian J.E."/>
            <person name="Jungblut A.D."/>
            <person name="Dillon M.L."/>
            <person name="Hawes I."/>
            <person name="Doran P.T."/>
            <person name="Mackey T.J."/>
            <person name="Dick G.J."/>
            <person name="Grettenberger C.L."/>
            <person name="Sumner D.Y."/>
        </authorList>
    </citation>
    <scope>NUCLEOTIDE SEQUENCE [LARGE SCALE GENOMIC DNA]</scope>
    <source>
        <strain evidence="2 3">FRX01</strain>
    </source>
</reference>
<keyword evidence="3" id="KW-1185">Reference proteome</keyword>
<evidence type="ECO:0000313" key="2">
    <source>
        <dbReference type="EMBL" id="MBO0347882.1"/>
    </source>
</evidence>
<protein>
    <submittedName>
        <fullName evidence="2">Type II toxin-antitoxin system VapC family toxin</fullName>
    </submittedName>
</protein>
<dbReference type="Proteomes" id="UP000664844">
    <property type="component" value="Unassembled WGS sequence"/>
</dbReference>
<dbReference type="Pfam" id="PF01850">
    <property type="entry name" value="PIN"/>
    <property type="match status" value="1"/>
</dbReference>
<sequence>MSNVVLDASAPLALINQEPGHTLVANLLPKARISAVNLSEVVAKLTDRGIPEEEIQEILAELKLQVIPFDEAQGALAGYLRPVTKHLGLSLGDRACLALGIQTNCPVLTADRAWGKLTIGLVIQVIR</sequence>
<dbReference type="InterPro" id="IPR029060">
    <property type="entry name" value="PIN-like_dom_sf"/>
</dbReference>